<dbReference type="NCBIfam" id="TIGR03019">
    <property type="entry name" value="pepcterm_femAB"/>
    <property type="match status" value="1"/>
</dbReference>
<sequence>MIAAAERPWILSADADGCNRMATSTHGIETRALEQPDVQAWDSFVLQHPAGTIFHRLPWSWAVQAAYDHQPMHLTSWASGQLVGVLPLFLVRSVFVGRVLVSVPYGTYGGILAENDRAAAALLDAAQATARRCGVAYLELRHREPNALDLQEIDRYDTFRKALPSRVEDVLPSFPKKARAAARAGLETLTTETGPHLLGVVYDLYTRTMRRLGSPNYRRKLFDQLHQHFGGDAVCLVVRSGGEPVAGVMSFVFRDEIMPYFSGSTAAGRAADANNVMYLRLMEYAVQRGLRWFDFNRTRRDNLGPHAFKRHLGFEPTRLHYQISLNRARHLPNLTPSRRPFALAGKVWRRLPLCLTRPIGGRITKWVP</sequence>
<dbReference type="Gene3D" id="3.40.630.30">
    <property type="match status" value="2"/>
</dbReference>
<dbReference type="InterPro" id="IPR016181">
    <property type="entry name" value="Acyl_CoA_acyltransferase"/>
</dbReference>
<dbReference type="PANTHER" id="PTHR36174:SF1">
    <property type="entry name" value="LIPID II:GLYCINE GLYCYLTRANSFERASE"/>
    <property type="match status" value="1"/>
</dbReference>
<organism evidence="2">
    <name type="scientific">marine sediment metagenome</name>
    <dbReference type="NCBI Taxonomy" id="412755"/>
    <lineage>
        <taxon>unclassified sequences</taxon>
        <taxon>metagenomes</taxon>
        <taxon>ecological metagenomes</taxon>
    </lineage>
</organism>
<dbReference type="AlphaFoldDB" id="A0A0F9UPK4"/>
<dbReference type="SUPFAM" id="SSF55729">
    <property type="entry name" value="Acyl-CoA N-acyltransferases (Nat)"/>
    <property type="match status" value="2"/>
</dbReference>
<dbReference type="PANTHER" id="PTHR36174">
    <property type="entry name" value="LIPID II:GLYCINE GLYCYLTRANSFERASE"/>
    <property type="match status" value="1"/>
</dbReference>
<dbReference type="Pfam" id="PF13480">
    <property type="entry name" value="Acetyltransf_6"/>
    <property type="match status" value="1"/>
</dbReference>
<dbReference type="InterPro" id="IPR017469">
    <property type="entry name" value="PEP-CTERM_FemAB-rel"/>
</dbReference>
<feature type="domain" description="BioF2-like acetyltransferase" evidence="1">
    <location>
        <begin position="176"/>
        <end position="310"/>
    </location>
</feature>
<dbReference type="EMBL" id="LAZR01000119">
    <property type="protein sequence ID" value="KKN89417.1"/>
    <property type="molecule type" value="Genomic_DNA"/>
</dbReference>
<comment type="caution">
    <text evidence="2">The sequence shown here is derived from an EMBL/GenBank/DDBJ whole genome shotgun (WGS) entry which is preliminary data.</text>
</comment>
<evidence type="ECO:0000259" key="1">
    <source>
        <dbReference type="Pfam" id="PF13480"/>
    </source>
</evidence>
<gene>
    <name evidence="2" type="ORF">LCGC14_0239240</name>
</gene>
<reference evidence="2" key="1">
    <citation type="journal article" date="2015" name="Nature">
        <title>Complex archaea that bridge the gap between prokaryotes and eukaryotes.</title>
        <authorList>
            <person name="Spang A."/>
            <person name="Saw J.H."/>
            <person name="Jorgensen S.L."/>
            <person name="Zaremba-Niedzwiedzka K."/>
            <person name="Martijn J."/>
            <person name="Lind A.E."/>
            <person name="van Eijk R."/>
            <person name="Schleper C."/>
            <person name="Guy L."/>
            <person name="Ettema T.J."/>
        </authorList>
    </citation>
    <scope>NUCLEOTIDE SEQUENCE</scope>
</reference>
<dbReference type="InterPro" id="IPR038740">
    <property type="entry name" value="BioF2-like_GNAT_dom"/>
</dbReference>
<dbReference type="InterPro" id="IPR050644">
    <property type="entry name" value="PG_Glycine_Bridge_Synth"/>
</dbReference>
<name>A0A0F9UPK4_9ZZZZ</name>
<accession>A0A0F9UPK4</accession>
<proteinExistence type="predicted"/>
<protein>
    <recommendedName>
        <fullName evidence="1">BioF2-like acetyltransferase domain-containing protein</fullName>
    </recommendedName>
</protein>
<evidence type="ECO:0000313" key="2">
    <source>
        <dbReference type="EMBL" id="KKN89417.1"/>
    </source>
</evidence>